<organism evidence="1 2">
    <name type="scientific">Parasponia andersonii</name>
    <name type="common">Sponia andersonii</name>
    <dbReference type="NCBI Taxonomy" id="3476"/>
    <lineage>
        <taxon>Eukaryota</taxon>
        <taxon>Viridiplantae</taxon>
        <taxon>Streptophyta</taxon>
        <taxon>Embryophyta</taxon>
        <taxon>Tracheophyta</taxon>
        <taxon>Spermatophyta</taxon>
        <taxon>Magnoliopsida</taxon>
        <taxon>eudicotyledons</taxon>
        <taxon>Gunneridae</taxon>
        <taxon>Pentapetalae</taxon>
        <taxon>rosids</taxon>
        <taxon>fabids</taxon>
        <taxon>Rosales</taxon>
        <taxon>Cannabaceae</taxon>
        <taxon>Parasponia</taxon>
    </lineage>
</organism>
<gene>
    <name evidence="1" type="ORF">PanWU01x14_006960</name>
</gene>
<name>A0A2P5E3Y4_PARAD</name>
<comment type="caution">
    <text evidence="1">The sequence shown here is derived from an EMBL/GenBank/DDBJ whole genome shotgun (WGS) entry which is preliminary data.</text>
</comment>
<sequence>MTSLASSWPAFRHPLRLQPVGGETLTNCLSVRKIYPMHAPAQDRIKCSVWVWSSELLPMVFWRKTLEAPDPHLSR</sequence>
<evidence type="ECO:0000313" key="2">
    <source>
        <dbReference type="Proteomes" id="UP000237105"/>
    </source>
</evidence>
<dbReference type="AlphaFoldDB" id="A0A2P5E3Y4"/>
<evidence type="ECO:0000313" key="1">
    <source>
        <dbReference type="EMBL" id="PON80246.1"/>
    </source>
</evidence>
<protein>
    <submittedName>
        <fullName evidence="1">Uncharacterized protein</fullName>
    </submittedName>
</protein>
<dbReference type="Proteomes" id="UP000237105">
    <property type="component" value="Unassembled WGS sequence"/>
</dbReference>
<proteinExistence type="predicted"/>
<keyword evidence="2" id="KW-1185">Reference proteome</keyword>
<reference evidence="2" key="1">
    <citation type="submission" date="2016-06" db="EMBL/GenBank/DDBJ databases">
        <title>Parallel loss of symbiosis genes in relatives of nitrogen-fixing non-legume Parasponia.</title>
        <authorList>
            <person name="Van Velzen R."/>
            <person name="Holmer R."/>
            <person name="Bu F."/>
            <person name="Rutten L."/>
            <person name="Van Zeijl A."/>
            <person name="Liu W."/>
            <person name="Santuari L."/>
            <person name="Cao Q."/>
            <person name="Sharma T."/>
            <person name="Shen D."/>
            <person name="Roswanjaya Y."/>
            <person name="Wardhani T."/>
            <person name="Kalhor M.S."/>
            <person name="Jansen J."/>
            <person name="Van den Hoogen J."/>
            <person name="Gungor B."/>
            <person name="Hartog M."/>
            <person name="Hontelez J."/>
            <person name="Verver J."/>
            <person name="Yang W.-C."/>
            <person name="Schijlen E."/>
            <person name="Repin R."/>
            <person name="Schilthuizen M."/>
            <person name="Schranz E."/>
            <person name="Heidstra R."/>
            <person name="Miyata K."/>
            <person name="Fedorova E."/>
            <person name="Kohlen W."/>
            <person name="Bisseling T."/>
            <person name="Smit S."/>
            <person name="Geurts R."/>
        </authorList>
    </citation>
    <scope>NUCLEOTIDE SEQUENCE [LARGE SCALE GENOMIC DNA]</scope>
    <source>
        <strain evidence="2">cv. WU1-14</strain>
    </source>
</reference>
<accession>A0A2P5E3Y4</accession>
<dbReference type="EMBL" id="JXTB01000002">
    <property type="protein sequence ID" value="PON80246.1"/>
    <property type="molecule type" value="Genomic_DNA"/>
</dbReference>